<dbReference type="AlphaFoldDB" id="A0A2I0QTD1"/>
<evidence type="ECO:0008006" key="3">
    <source>
        <dbReference type="Google" id="ProtNLM"/>
    </source>
</evidence>
<sequence length="103" mass="12278">MLKVKKRYIIGALLVVFIIVSIATNPTKQDYINYTNFNEEEMEQAHEQLDFEIEKINFFIFSTYAIKESTLGHYGIVHLAFMGNFFQISDGQYDYPWWLEFFN</sequence>
<comment type="caution">
    <text evidence="1">The sequence shown here is derived from an EMBL/GenBank/DDBJ whole genome shotgun (WGS) entry which is preliminary data.</text>
</comment>
<accession>A0A2I0QTD1</accession>
<dbReference type="OrthoDB" id="2909871at2"/>
<dbReference type="RefSeq" id="WP_101331194.1">
    <property type="nucleotide sequence ID" value="NZ_PJNH01000002.1"/>
</dbReference>
<dbReference type="EMBL" id="PJNH01000002">
    <property type="protein sequence ID" value="PKR77586.1"/>
    <property type="molecule type" value="Genomic_DNA"/>
</dbReference>
<organism evidence="1 2">
    <name type="scientific">Halalkalibacillus sediminis</name>
    <dbReference type="NCBI Taxonomy" id="2018042"/>
    <lineage>
        <taxon>Bacteria</taxon>
        <taxon>Bacillati</taxon>
        <taxon>Bacillota</taxon>
        <taxon>Bacilli</taxon>
        <taxon>Bacillales</taxon>
        <taxon>Bacillaceae</taxon>
        <taxon>Halalkalibacillus</taxon>
    </lineage>
</organism>
<protein>
    <recommendedName>
        <fullName evidence="3">DUF4359 domain-containing protein</fullName>
    </recommendedName>
</protein>
<keyword evidence="2" id="KW-1185">Reference proteome</keyword>
<name>A0A2I0QTD1_9BACI</name>
<evidence type="ECO:0000313" key="1">
    <source>
        <dbReference type="EMBL" id="PKR77586.1"/>
    </source>
</evidence>
<dbReference type="Proteomes" id="UP000243524">
    <property type="component" value="Unassembled WGS sequence"/>
</dbReference>
<evidence type="ECO:0000313" key="2">
    <source>
        <dbReference type="Proteomes" id="UP000243524"/>
    </source>
</evidence>
<proteinExistence type="predicted"/>
<reference evidence="1 2" key="1">
    <citation type="submission" date="2017-06" db="EMBL/GenBank/DDBJ databases">
        <title>the draft geome sequence of Illustriluteabacillus marina B3227.</title>
        <authorList>
            <person name="He R.-H."/>
            <person name="Du Z.-J."/>
        </authorList>
    </citation>
    <scope>NUCLEOTIDE SEQUENCE [LARGE SCALE GENOMIC DNA]</scope>
    <source>
        <strain evidence="1 2">B3227</strain>
    </source>
</reference>
<gene>
    <name evidence="1" type="ORF">CEY16_06510</name>
</gene>